<evidence type="ECO:0000256" key="2">
    <source>
        <dbReference type="ARBA" id="ARBA00007520"/>
    </source>
</evidence>
<evidence type="ECO:0000313" key="11">
    <source>
        <dbReference type="EMBL" id="CZR52854.1"/>
    </source>
</evidence>
<dbReference type="Proteomes" id="UP000184330">
    <property type="component" value="Unassembled WGS sequence"/>
</dbReference>
<dbReference type="AlphaFoldDB" id="A0A1L7WJB0"/>
<evidence type="ECO:0000256" key="1">
    <source>
        <dbReference type="ARBA" id="ARBA00004651"/>
    </source>
</evidence>
<feature type="transmembrane region" description="Helical" evidence="9">
    <location>
        <begin position="110"/>
        <end position="128"/>
    </location>
</feature>
<feature type="transmembrane region" description="Helical" evidence="9">
    <location>
        <begin position="342"/>
        <end position="363"/>
    </location>
</feature>
<keyword evidence="6 9" id="KW-1133">Transmembrane helix</keyword>
<feature type="transmembrane region" description="Helical" evidence="9">
    <location>
        <begin position="72"/>
        <end position="98"/>
    </location>
</feature>
<gene>
    <name evidence="11" type="ORF">PAC_02731</name>
</gene>
<dbReference type="GO" id="GO:0005886">
    <property type="term" value="C:plasma membrane"/>
    <property type="evidence" value="ECO:0007669"/>
    <property type="project" value="UniProtKB-SubCell"/>
</dbReference>
<name>A0A1L7WJB0_9HELO</name>
<evidence type="ECO:0000256" key="4">
    <source>
        <dbReference type="ARBA" id="ARBA00022475"/>
    </source>
</evidence>
<keyword evidence="12" id="KW-1185">Reference proteome</keyword>
<keyword evidence="8" id="KW-0325">Glycoprotein</keyword>
<keyword evidence="3" id="KW-0813">Transport</keyword>
<feature type="transmembrane region" description="Helical" evidence="9">
    <location>
        <begin position="268"/>
        <end position="289"/>
    </location>
</feature>
<dbReference type="FunFam" id="1.20.1250.20:FF:000196">
    <property type="entry name" value="MFS toxin efflux pump (AflT)"/>
    <property type="match status" value="1"/>
</dbReference>
<feature type="domain" description="Major facilitator superfamily (MFS) profile" evidence="10">
    <location>
        <begin position="75"/>
        <end position="531"/>
    </location>
</feature>
<feature type="transmembrane region" description="Helical" evidence="9">
    <location>
        <begin position="435"/>
        <end position="458"/>
    </location>
</feature>
<dbReference type="Gene3D" id="1.20.1250.20">
    <property type="entry name" value="MFS general substrate transporter like domains"/>
    <property type="match status" value="1"/>
</dbReference>
<dbReference type="InterPro" id="IPR036259">
    <property type="entry name" value="MFS_trans_sf"/>
</dbReference>
<reference evidence="11 12" key="1">
    <citation type="submission" date="2016-03" db="EMBL/GenBank/DDBJ databases">
        <authorList>
            <person name="Ploux O."/>
        </authorList>
    </citation>
    <scope>NUCLEOTIDE SEQUENCE [LARGE SCALE GENOMIC DNA]</scope>
    <source>
        <strain evidence="11 12">UAMH 11012</strain>
    </source>
</reference>
<feature type="transmembrane region" description="Helical" evidence="9">
    <location>
        <begin position="375"/>
        <end position="398"/>
    </location>
</feature>
<feature type="transmembrane region" description="Helical" evidence="9">
    <location>
        <begin position="470"/>
        <end position="489"/>
    </location>
</feature>
<dbReference type="PANTHER" id="PTHR23501:SF199">
    <property type="entry name" value="MFS EFFLUX TRANSPORTER INPD-RELATED"/>
    <property type="match status" value="1"/>
</dbReference>
<evidence type="ECO:0000256" key="9">
    <source>
        <dbReference type="SAM" id="Phobius"/>
    </source>
</evidence>
<comment type="subcellular location">
    <subcellularLocation>
        <location evidence="1">Cell membrane</location>
        <topology evidence="1">Multi-pass membrane protein</topology>
    </subcellularLocation>
</comment>
<evidence type="ECO:0000256" key="7">
    <source>
        <dbReference type="ARBA" id="ARBA00023136"/>
    </source>
</evidence>
<dbReference type="InterPro" id="IPR011701">
    <property type="entry name" value="MFS"/>
</dbReference>
<evidence type="ECO:0000313" key="12">
    <source>
        <dbReference type="Proteomes" id="UP000184330"/>
    </source>
</evidence>
<dbReference type="FunFam" id="1.20.1720.10:FF:000012">
    <property type="entry name" value="MFS toxin efflux pump (AflT)"/>
    <property type="match status" value="1"/>
</dbReference>
<feature type="transmembrane region" description="Helical" evidence="9">
    <location>
        <begin position="197"/>
        <end position="216"/>
    </location>
</feature>
<dbReference type="EMBL" id="FJOG01000003">
    <property type="protein sequence ID" value="CZR52854.1"/>
    <property type="molecule type" value="Genomic_DNA"/>
</dbReference>
<dbReference type="FunFam" id="1.20.1250.20:FF:000489">
    <property type="entry name" value="MFS general substrate transporter"/>
    <property type="match status" value="1"/>
</dbReference>
<dbReference type="PANTHER" id="PTHR23501">
    <property type="entry name" value="MAJOR FACILITATOR SUPERFAMILY"/>
    <property type="match status" value="1"/>
</dbReference>
<proteinExistence type="inferred from homology"/>
<dbReference type="CDD" id="cd17502">
    <property type="entry name" value="MFS_Azr1_MDR_like"/>
    <property type="match status" value="1"/>
</dbReference>
<dbReference type="Gene3D" id="1.20.1720.10">
    <property type="entry name" value="Multidrug resistance protein D"/>
    <property type="match status" value="1"/>
</dbReference>
<feature type="transmembrane region" description="Helical" evidence="9">
    <location>
        <begin position="228"/>
        <end position="248"/>
    </location>
</feature>
<feature type="transmembrane region" description="Helical" evidence="9">
    <location>
        <begin position="140"/>
        <end position="159"/>
    </location>
</feature>
<dbReference type="OrthoDB" id="10021397at2759"/>
<organism evidence="11 12">
    <name type="scientific">Phialocephala subalpina</name>
    <dbReference type="NCBI Taxonomy" id="576137"/>
    <lineage>
        <taxon>Eukaryota</taxon>
        <taxon>Fungi</taxon>
        <taxon>Dikarya</taxon>
        <taxon>Ascomycota</taxon>
        <taxon>Pezizomycotina</taxon>
        <taxon>Leotiomycetes</taxon>
        <taxon>Helotiales</taxon>
        <taxon>Mollisiaceae</taxon>
        <taxon>Phialocephala</taxon>
        <taxon>Phialocephala fortinii species complex</taxon>
    </lineage>
</organism>
<evidence type="ECO:0000259" key="10">
    <source>
        <dbReference type="PROSITE" id="PS50850"/>
    </source>
</evidence>
<evidence type="ECO:0000256" key="5">
    <source>
        <dbReference type="ARBA" id="ARBA00022692"/>
    </source>
</evidence>
<feature type="transmembrane region" description="Helical" evidence="9">
    <location>
        <begin position="301"/>
        <end position="321"/>
    </location>
</feature>
<evidence type="ECO:0000256" key="3">
    <source>
        <dbReference type="ARBA" id="ARBA00022448"/>
    </source>
</evidence>
<keyword evidence="7 9" id="KW-0472">Membrane</keyword>
<accession>A0A1L7WJB0</accession>
<keyword evidence="5 9" id="KW-0812">Transmembrane</keyword>
<feature type="transmembrane region" description="Helical" evidence="9">
    <location>
        <begin position="536"/>
        <end position="558"/>
    </location>
</feature>
<evidence type="ECO:0000256" key="8">
    <source>
        <dbReference type="ARBA" id="ARBA00023180"/>
    </source>
</evidence>
<dbReference type="InterPro" id="IPR020846">
    <property type="entry name" value="MFS_dom"/>
</dbReference>
<comment type="similarity">
    <text evidence="2">Belongs to the major facilitator superfamily. TCR/Tet family.</text>
</comment>
<protein>
    <submittedName>
        <fullName evidence="11">Related to DHA14-like major facilitator ABC transporter</fullName>
    </submittedName>
</protein>
<sequence length="623" mass="67910">MRYLPSVFKRHQQLTPVPDAPPITVSNDHVKNRTFIVPLRSEPSHAEKETRPAKDSHEVPLAQEQYAHGLRLVTIIVAVAISVFLVALDNTIIATAIPRITDQFHSLDDVGWYGSAYLLTTCATQLLFGKLYTHFNIKIVYLTAIALFELGSLVCGAAPTSNALITGRAIAGLGSAGVFNGGIVIISRTVPLVRRPIYVGIIGAMYGIASVVGPLLGGAFTDHISWRWCFYINLPLGAITILGILIFLKTPEKADQRSLGYRARLKKLDPVGTVLFIPGIMCLLIALQWGGTRYPWKDARIIALLVVFAVLIFAFIIVQIYNKENGTIPAHIITQRSMAFGAWYTFSLSSSFFVAIYYLPIWFQAIKGASAIRSGIMNIPMLLGVVAMAMVSGFLITLIGYYTPFMIMSTVVASLGMGLLSTLKPNSPHPVWIGYEALFGLGIGAGLMQMVLIAQTVLSIDDIPTGTAALIFFQTLGGAVMLSVAQNVFQNRLLANLREVFPGLDASLVLGNGATNLQSLVPSEYLQPVLVAFNKAISQTIYVGVAMASLSVFGSMGIEWRSVRTQGRTEVSEHQYSKEIWYMYKSSRKASDNLQSIFEALKALLHVIVISQLEGGTKKITSE</sequence>
<dbReference type="SUPFAM" id="SSF103473">
    <property type="entry name" value="MFS general substrate transporter"/>
    <property type="match status" value="1"/>
</dbReference>
<dbReference type="GO" id="GO:0022857">
    <property type="term" value="F:transmembrane transporter activity"/>
    <property type="evidence" value="ECO:0007669"/>
    <property type="project" value="InterPro"/>
</dbReference>
<feature type="transmembrane region" description="Helical" evidence="9">
    <location>
        <begin position="405"/>
        <end position="423"/>
    </location>
</feature>
<feature type="transmembrane region" description="Helical" evidence="9">
    <location>
        <begin position="165"/>
        <end position="185"/>
    </location>
</feature>
<dbReference type="PROSITE" id="PS50850">
    <property type="entry name" value="MFS"/>
    <property type="match status" value="1"/>
</dbReference>
<dbReference type="Pfam" id="PF07690">
    <property type="entry name" value="MFS_1"/>
    <property type="match status" value="1"/>
</dbReference>
<keyword evidence="4" id="KW-1003">Cell membrane</keyword>
<evidence type="ECO:0000256" key="6">
    <source>
        <dbReference type="ARBA" id="ARBA00022989"/>
    </source>
</evidence>